<keyword evidence="4" id="KW-1185">Reference proteome</keyword>
<evidence type="ECO:0000259" key="2">
    <source>
        <dbReference type="Pfam" id="PF08239"/>
    </source>
</evidence>
<protein>
    <submittedName>
        <fullName evidence="3">SH3 domain-containing protein</fullName>
    </submittedName>
</protein>
<dbReference type="AlphaFoldDB" id="A0A1I5YZG3"/>
<evidence type="ECO:0000313" key="3">
    <source>
        <dbReference type="EMBL" id="SFQ49616.1"/>
    </source>
</evidence>
<feature type="domain" description="SH3b" evidence="2">
    <location>
        <begin position="33"/>
        <end position="84"/>
    </location>
</feature>
<dbReference type="Pfam" id="PF08239">
    <property type="entry name" value="SH3_3"/>
    <property type="match status" value="1"/>
</dbReference>
<dbReference type="RefSeq" id="WP_245760239.1">
    <property type="nucleotide sequence ID" value="NZ_FOXV01000007.1"/>
</dbReference>
<proteinExistence type="predicted"/>
<reference evidence="4" key="1">
    <citation type="submission" date="2016-10" db="EMBL/GenBank/DDBJ databases">
        <authorList>
            <person name="Varghese N."/>
            <person name="Submissions S."/>
        </authorList>
    </citation>
    <scope>NUCLEOTIDE SEQUENCE [LARGE SCALE GENOMIC DNA]</scope>
    <source>
        <strain evidence="4">JCM 10271</strain>
    </source>
</reference>
<feature type="chain" id="PRO_5017382450" evidence="1">
    <location>
        <begin position="18"/>
        <end position="195"/>
    </location>
</feature>
<evidence type="ECO:0000256" key="1">
    <source>
        <dbReference type="SAM" id="SignalP"/>
    </source>
</evidence>
<sequence>MRGLGLLALLMAGPLAAQDLPALYDVSDVADYDVLNVRVAPDASAEMIGELAPDATGIEVTAAEDGWGRVNVNGQSGWASLSFLTRAADQWPDGQPAPESCFGTEPFWTLSFDGPDMTFEQIDAAEQNGLVTHRARSVNRTDRFLIAGDLEGAHVTATLSRQSCSDGMSDQLFGLSSEIVIGGTLYSGCCTMQSR</sequence>
<dbReference type="EMBL" id="FOXV01000007">
    <property type="protein sequence ID" value="SFQ49616.1"/>
    <property type="molecule type" value="Genomic_DNA"/>
</dbReference>
<gene>
    <name evidence="3" type="ORF">SAMN05421853_10785</name>
</gene>
<dbReference type="Proteomes" id="UP000243106">
    <property type="component" value="Unassembled WGS sequence"/>
</dbReference>
<accession>A0A1I5YZG3</accession>
<organism evidence="3 4">
    <name type="scientific">Roseivivax halotolerans</name>
    <dbReference type="NCBI Taxonomy" id="93684"/>
    <lineage>
        <taxon>Bacteria</taxon>
        <taxon>Pseudomonadati</taxon>
        <taxon>Pseudomonadota</taxon>
        <taxon>Alphaproteobacteria</taxon>
        <taxon>Rhodobacterales</taxon>
        <taxon>Roseobacteraceae</taxon>
        <taxon>Roseivivax</taxon>
    </lineage>
</organism>
<dbReference type="Gene3D" id="2.30.30.40">
    <property type="entry name" value="SH3 Domains"/>
    <property type="match status" value="1"/>
</dbReference>
<keyword evidence="1" id="KW-0732">Signal</keyword>
<evidence type="ECO:0000313" key="4">
    <source>
        <dbReference type="Proteomes" id="UP000243106"/>
    </source>
</evidence>
<dbReference type="STRING" id="93684.SAMN05421853_10785"/>
<feature type="signal peptide" evidence="1">
    <location>
        <begin position="1"/>
        <end position="17"/>
    </location>
</feature>
<dbReference type="InterPro" id="IPR003646">
    <property type="entry name" value="SH3-like_bac-type"/>
</dbReference>
<name>A0A1I5YZG3_9RHOB</name>